<feature type="transmembrane region" description="Helical" evidence="13">
    <location>
        <begin position="363"/>
        <end position="383"/>
    </location>
</feature>
<evidence type="ECO:0000256" key="1">
    <source>
        <dbReference type="ARBA" id="ARBA00004429"/>
    </source>
</evidence>
<evidence type="ECO:0000256" key="8">
    <source>
        <dbReference type="ARBA" id="ARBA00022723"/>
    </source>
</evidence>
<dbReference type="EMBL" id="WFLM01000002">
    <property type="protein sequence ID" value="KAB8039920.1"/>
    <property type="molecule type" value="Genomic_DNA"/>
</dbReference>
<keyword evidence="5" id="KW-0997">Cell inner membrane</keyword>
<dbReference type="PANTHER" id="PTHR30365:SF0">
    <property type="entry name" value="CYTOCHROME BD-I UBIQUINOL OXIDASE SUBUNIT 1"/>
    <property type="match status" value="1"/>
</dbReference>
<feature type="transmembrane region" description="Helical" evidence="13">
    <location>
        <begin position="57"/>
        <end position="78"/>
    </location>
</feature>
<feature type="transmembrane region" description="Helical" evidence="13">
    <location>
        <begin position="98"/>
        <end position="121"/>
    </location>
</feature>
<dbReference type="Proteomes" id="UP000437748">
    <property type="component" value="Unassembled WGS sequence"/>
</dbReference>
<keyword evidence="3 13" id="KW-0813">Transport</keyword>
<feature type="transmembrane region" description="Helical" evidence="13">
    <location>
        <begin position="189"/>
        <end position="213"/>
    </location>
</feature>
<dbReference type="Pfam" id="PF01654">
    <property type="entry name" value="Cyt_bd_oxida_I"/>
    <property type="match status" value="1"/>
</dbReference>
<dbReference type="GO" id="GO:0019646">
    <property type="term" value="P:aerobic electron transport chain"/>
    <property type="evidence" value="ECO:0007669"/>
    <property type="project" value="InterPro"/>
</dbReference>
<evidence type="ECO:0000313" key="15">
    <source>
        <dbReference type="Proteomes" id="UP000437748"/>
    </source>
</evidence>
<evidence type="ECO:0000313" key="14">
    <source>
        <dbReference type="EMBL" id="KAB8039920.1"/>
    </source>
</evidence>
<evidence type="ECO:0000256" key="7">
    <source>
        <dbReference type="ARBA" id="ARBA00022692"/>
    </source>
</evidence>
<accession>A0A6N6VUB8</accession>
<sequence length="459" mass="51519">MSELLSTEILARLQFAITIMFHYLFPPLSIGLGLILVITEGIYLKTKNPIYEKITKFWVKIFAANFAMGVATGLVMEFQFGTNWATYSRFVGDIFGSALAAEGIFAFFLESGFLAILVFGWDRVTPKVHFFSTLMVCLGSMFSAVWIIIANAWMQTPAGYHIVGEGMHAKAIIDDFWAMVFNPSSMRMLLHAIIGCWLMGAFFVMSISAWYILKKQHLEVAKKSFTIGLVLAFISSIAAASSGHLLAERVAETQPAKMAAMEGHFITGTGGAPLYLFGIPNSEKQTVEYGIKIPGGLSFLLHWNFTTPVKGLDQFKPEDRPPVGITFQMYHIMVTLGMYMLFITSVSLILLKRKKLFESKLMMKIYCFSVIVPVIANQAGWIATETGRQPWIVYGLMRTPEGLSKSVKANEILASIIMFTLIYILLFLVWVFVIHNKVKHGPDEIFPNKKRKFIEENNV</sequence>
<evidence type="ECO:0000256" key="13">
    <source>
        <dbReference type="PIRNR" id="PIRNR006446"/>
    </source>
</evidence>
<dbReference type="InterPro" id="IPR002585">
    <property type="entry name" value="Cyt-d_ubiquinol_oxidase_su_1"/>
</dbReference>
<name>A0A6N6VUB8_9BACT</name>
<evidence type="ECO:0000256" key="3">
    <source>
        <dbReference type="ARBA" id="ARBA00022448"/>
    </source>
</evidence>
<dbReference type="GO" id="GO:0070069">
    <property type="term" value="C:cytochrome complex"/>
    <property type="evidence" value="ECO:0007669"/>
    <property type="project" value="UniProtKB-UniRule"/>
</dbReference>
<reference evidence="14 15" key="1">
    <citation type="submission" date="2019-10" db="EMBL/GenBank/DDBJ databases">
        <title>New species of Slilvanegrellaceae.</title>
        <authorList>
            <person name="Pitt A."/>
            <person name="Hahn M.W."/>
        </authorList>
    </citation>
    <scope>NUCLEOTIDE SEQUENCE [LARGE SCALE GENOMIC DNA]</scope>
    <source>
        <strain evidence="14 15">SP-Ram-0.45-NSY-1</strain>
    </source>
</reference>
<comment type="similarity">
    <text evidence="2 13">Belongs to the cytochrome ubiquinol oxidase subunit 1 family.</text>
</comment>
<evidence type="ECO:0000256" key="9">
    <source>
        <dbReference type="ARBA" id="ARBA00022982"/>
    </source>
</evidence>
<dbReference type="AlphaFoldDB" id="A0A6N6VUB8"/>
<dbReference type="GO" id="GO:0005886">
    <property type="term" value="C:plasma membrane"/>
    <property type="evidence" value="ECO:0007669"/>
    <property type="project" value="UniProtKB-SubCell"/>
</dbReference>
<feature type="transmembrane region" description="Helical" evidence="13">
    <location>
        <begin position="128"/>
        <end position="149"/>
    </location>
</feature>
<feature type="transmembrane region" description="Helical" evidence="13">
    <location>
        <begin position="225"/>
        <end position="247"/>
    </location>
</feature>
<organism evidence="14 15">
    <name type="scientific">Silvanigrella paludirubra</name>
    <dbReference type="NCBI Taxonomy" id="2499159"/>
    <lineage>
        <taxon>Bacteria</taxon>
        <taxon>Pseudomonadati</taxon>
        <taxon>Bdellovibrionota</taxon>
        <taxon>Oligoflexia</taxon>
        <taxon>Silvanigrellales</taxon>
        <taxon>Silvanigrellaceae</taxon>
        <taxon>Silvanigrella</taxon>
    </lineage>
</organism>
<feature type="transmembrane region" description="Helical" evidence="13">
    <location>
        <begin position="329"/>
        <end position="351"/>
    </location>
</feature>
<dbReference type="GO" id="GO:0046872">
    <property type="term" value="F:metal ion binding"/>
    <property type="evidence" value="ECO:0007669"/>
    <property type="project" value="UniProtKB-UniRule"/>
</dbReference>
<dbReference type="RefSeq" id="WP_153419545.1">
    <property type="nucleotide sequence ID" value="NZ_WFLM01000002.1"/>
</dbReference>
<evidence type="ECO:0000256" key="10">
    <source>
        <dbReference type="ARBA" id="ARBA00022989"/>
    </source>
</evidence>
<comment type="caution">
    <text evidence="14">The sequence shown here is derived from an EMBL/GenBank/DDBJ whole genome shotgun (WGS) entry which is preliminary data.</text>
</comment>
<feature type="transmembrane region" description="Helical" evidence="13">
    <location>
        <begin position="20"/>
        <end position="45"/>
    </location>
</feature>
<protein>
    <submittedName>
        <fullName evidence="14">Cytochrome ubiquinol oxidase subunit I</fullName>
    </submittedName>
</protein>
<evidence type="ECO:0000256" key="6">
    <source>
        <dbReference type="ARBA" id="ARBA00022617"/>
    </source>
</evidence>
<keyword evidence="15" id="KW-1185">Reference proteome</keyword>
<comment type="subcellular location">
    <subcellularLocation>
        <location evidence="1">Cell inner membrane</location>
        <topology evidence="1">Multi-pass membrane protein</topology>
    </subcellularLocation>
</comment>
<evidence type="ECO:0000256" key="11">
    <source>
        <dbReference type="ARBA" id="ARBA00023004"/>
    </source>
</evidence>
<keyword evidence="11 13" id="KW-0408">Iron</keyword>
<keyword evidence="12 13" id="KW-0472">Membrane</keyword>
<dbReference type="GO" id="GO:0009055">
    <property type="term" value="F:electron transfer activity"/>
    <property type="evidence" value="ECO:0007669"/>
    <property type="project" value="UniProtKB-UniRule"/>
</dbReference>
<evidence type="ECO:0000256" key="12">
    <source>
        <dbReference type="ARBA" id="ARBA00023136"/>
    </source>
</evidence>
<dbReference type="PIRSF" id="PIRSF006446">
    <property type="entry name" value="Cyt_quinol_oxidase_1"/>
    <property type="match status" value="1"/>
</dbReference>
<proteinExistence type="inferred from homology"/>
<evidence type="ECO:0000256" key="2">
    <source>
        <dbReference type="ARBA" id="ARBA00009819"/>
    </source>
</evidence>
<keyword evidence="10 13" id="KW-1133">Transmembrane helix</keyword>
<gene>
    <name evidence="14" type="ORF">GCL60_06565</name>
</gene>
<evidence type="ECO:0000256" key="5">
    <source>
        <dbReference type="ARBA" id="ARBA00022519"/>
    </source>
</evidence>
<dbReference type="GO" id="GO:0020037">
    <property type="term" value="F:heme binding"/>
    <property type="evidence" value="ECO:0007669"/>
    <property type="project" value="TreeGrafter"/>
</dbReference>
<keyword evidence="6 13" id="KW-0349">Heme</keyword>
<feature type="transmembrane region" description="Helical" evidence="13">
    <location>
        <begin position="412"/>
        <end position="433"/>
    </location>
</feature>
<evidence type="ECO:0000256" key="4">
    <source>
        <dbReference type="ARBA" id="ARBA00022475"/>
    </source>
</evidence>
<keyword evidence="7 13" id="KW-0812">Transmembrane</keyword>
<keyword evidence="8 13" id="KW-0479">Metal-binding</keyword>
<dbReference type="GO" id="GO:0016682">
    <property type="term" value="F:oxidoreductase activity, acting on diphenols and related substances as donors, oxygen as acceptor"/>
    <property type="evidence" value="ECO:0007669"/>
    <property type="project" value="TreeGrafter"/>
</dbReference>
<keyword evidence="4 13" id="KW-1003">Cell membrane</keyword>
<dbReference type="OrthoDB" id="9807042at2"/>
<keyword evidence="9 13" id="KW-0249">Electron transport</keyword>
<dbReference type="PANTHER" id="PTHR30365">
    <property type="entry name" value="CYTOCHROME D UBIQUINOL OXIDASE"/>
    <property type="match status" value="1"/>
</dbReference>